<dbReference type="HOGENOM" id="CLU_183636_0_0_9"/>
<evidence type="ECO:0000313" key="2">
    <source>
        <dbReference type="EMBL" id="EOH95761.1"/>
    </source>
</evidence>
<keyword evidence="1" id="KW-0812">Transmembrane</keyword>
<gene>
    <name evidence="3" type="ORF">I586_02519</name>
    <name evidence="2" type="ORF">UAY_03187</name>
</gene>
<reference evidence="2 4" key="1">
    <citation type="submission" date="2013-02" db="EMBL/GenBank/DDBJ databases">
        <title>The Genome Sequence of Enterococcus moraviensis BAA-383.</title>
        <authorList>
            <consortium name="The Broad Institute Genome Sequencing Platform"/>
            <consortium name="The Broad Institute Genome Sequencing Center for Infectious Disease"/>
            <person name="Earl A.M."/>
            <person name="Gilmore M.S."/>
            <person name="Lebreton F."/>
            <person name="Walker B."/>
            <person name="Young S.K."/>
            <person name="Zeng Q."/>
            <person name="Gargeya S."/>
            <person name="Fitzgerald M."/>
            <person name="Haas B."/>
            <person name="Abouelleil A."/>
            <person name="Alvarado L."/>
            <person name="Arachchi H.M."/>
            <person name="Berlin A.M."/>
            <person name="Chapman S.B."/>
            <person name="Dewar J."/>
            <person name="Goldberg J."/>
            <person name="Griggs A."/>
            <person name="Gujja S."/>
            <person name="Hansen M."/>
            <person name="Howarth C."/>
            <person name="Imamovic A."/>
            <person name="Larimer J."/>
            <person name="McCowan C."/>
            <person name="Murphy C."/>
            <person name="Neiman D."/>
            <person name="Pearson M."/>
            <person name="Priest M."/>
            <person name="Roberts A."/>
            <person name="Saif S."/>
            <person name="Shea T."/>
            <person name="Sisk P."/>
            <person name="Sykes S."/>
            <person name="Wortman J."/>
            <person name="Nusbaum C."/>
            <person name="Birren B."/>
        </authorList>
    </citation>
    <scope>NUCLEOTIDE SEQUENCE [LARGE SCALE GENOMIC DNA]</scope>
    <source>
        <strain evidence="2 4">ATCC BAA-383</strain>
    </source>
</reference>
<evidence type="ECO:0000256" key="1">
    <source>
        <dbReference type="SAM" id="Phobius"/>
    </source>
</evidence>
<comment type="caution">
    <text evidence="2">The sequence shown here is derived from an EMBL/GenBank/DDBJ whole genome shotgun (WGS) entry which is preliminary data.</text>
</comment>
<name>R2SSI9_9ENTE</name>
<feature type="transmembrane region" description="Helical" evidence="1">
    <location>
        <begin position="12"/>
        <end position="35"/>
    </location>
</feature>
<dbReference type="EMBL" id="ASWB01000003">
    <property type="protein sequence ID" value="EOT66248.1"/>
    <property type="molecule type" value="Genomic_DNA"/>
</dbReference>
<dbReference type="RefSeq" id="WP_010766497.1">
    <property type="nucleotide sequence ID" value="NZ_ASWB01000003.1"/>
</dbReference>
<dbReference type="Proteomes" id="UP000013781">
    <property type="component" value="Unassembled WGS sequence"/>
</dbReference>
<dbReference type="PATRIC" id="fig|1158609.3.peg.3110"/>
<keyword evidence="1" id="KW-0472">Membrane</keyword>
<sequence length="96" mass="11103">MLDKKKQASTFGVKLAIVSYYFLPRAQIVTASSYVNLAFDIRKFVVFFLTIGLFTVAFQKTYSTKWPNVNLARMVTGVYILYGFASIFYRMILEFI</sequence>
<proteinExistence type="predicted"/>
<dbReference type="Proteomes" id="UP000014157">
    <property type="component" value="Unassembled WGS sequence"/>
</dbReference>
<evidence type="ECO:0000313" key="5">
    <source>
        <dbReference type="Proteomes" id="UP000014157"/>
    </source>
</evidence>
<dbReference type="AlphaFoldDB" id="R2SSI9"/>
<reference evidence="3 5" key="2">
    <citation type="submission" date="2013-03" db="EMBL/GenBank/DDBJ databases">
        <title>The Genome Sequence of Enterococcus moraviensis BAA-383 (PacBio/Illumina hybrid assembly).</title>
        <authorList>
            <consortium name="The Broad Institute Genomics Platform"/>
            <consortium name="The Broad Institute Genome Sequencing Center for Infectious Disease"/>
            <person name="Earl A."/>
            <person name="Russ C."/>
            <person name="Gilmore M."/>
            <person name="Surin D."/>
            <person name="Walker B."/>
            <person name="Young S."/>
            <person name="Zeng Q."/>
            <person name="Gargeya S."/>
            <person name="Fitzgerald M."/>
            <person name="Haas B."/>
            <person name="Abouelleil A."/>
            <person name="Allen A.W."/>
            <person name="Alvarado L."/>
            <person name="Arachchi H.M."/>
            <person name="Berlin A.M."/>
            <person name="Chapman S.B."/>
            <person name="Gainer-Dewar J."/>
            <person name="Goldberg J."/>
            <person name="Griggs A."/>
            <person name="Gujja S."/>
            <person name="Hansen M."/>
            <person name="Howarth C."/>
            <person name="Imamovic A."/>
            <person name="Ireland A."/>
            <person name="Larimer J."/>
            <person name="McCowan C."/>
            <person name="Murphy C."/>
            <person name="Pearson M."/>
            <person name="Poon T.W."/>
            <person name="Priest M."/>
            <person name="Roberts A."/>
            <person name="Saif S."/>
            <person name="Shea T."/>
            <person name="Sisk P."/>
            <person name="Sykes S."/>
            <person name="Wortman J."/>
            <person name="Nusbaum C."/>
            <person name="Birren B."/>
        </authorList>
    </citation>
    <scope>NUCLEOTIDE SEQUENCE [LARGE SCALE GENOMIC DNA]</scope>
    <source>
        <strain evidence="3 5">ATCC BAA-383</strain>
    </source>
</reference>
<evidence type="ECO:0000313" key="3">
    <source>
        <dbReference type="EMBL" id="EOT66248.1"/>
    </source>
</evidence>
<feature type="transmembrane region" description="Helical" evidence="1">
    <location>
        <begin position="71"/>
        <end position="92"/>
    </location>
</feature>
<accession>R2SSI9</accession>
<keyword evidence="1" id="KW-1133">Transmembrane helix</keyword>
<evidence type="ECO:0000313" key="4">
    <source>
        <dbReference type="Proteomes" id="UP000013781"/>
    </source>
</evidence>
<dbReference type="eggNOG" id="ENOG5030SKD">
    <property type="taxonomic scope" value="Bacteria"/>
</dbReference>
<protein>
    <submittedName>
        <fullName evidence="2">Uncharacterized protein</fullName>
    </submittedName>
</protein>
<keyword evidence="5" id="KW-1185">Reference proteome</keyword>
<feature type="transmembrane region" description="Helical" evidence="1">
    <location>
        <begin position="41"/>
        <end position="59"/>
    </location>
</feature>
<dbReference type="OrthoDB" id="2186729at2"/>
<dbReference type="EMBL" id="AJAS01000026">
    <property type="protein sequence ID" value="EOH95761.1"/>
    <property type="molecule type" value="Genomic_DNA"/>
</dbReference>
<organism evidence="2 4">
    <name type="scientific">Enterococcus moraviensis ATCC BAA-383</name>
    <dbReference type="NCBI Taxonomy" id="1158609"/>
    <lineage>
        <taxon>Bacteria</taxon>
        <taxon>Bacillati</taxon>
        <taxon>Bacillota</taxon>
        <taxon>Bacilli</taxon>
        <taxon>Lactobacillales</taxon>
        <taxon>Enterococcaceae</taxon>
        <taxon>Enterococcus</taxon>
    </lineage>
</organism>